<dbReference type="EMBL" id="DMVW01000052">
    <property type="protein sequence ID" value="HAR51302.1"/>
    <property type="molecule type" value="Genomic_DNA"/>
</dbReference>
<sequence>MTYTGPGLVVALRFDARPDLEFADIVEEFDIAFRFGTDHRALIWQGDDTAFLDRENLRLALRWVTPLLAKDPWHLVLGLGSAPGHENPFGSYEVCEAFLQHILEHLTNYLPPDQLLQTPIDSALDSTLLTEMAENLRLGEDALRTRARPKSSEEAEQADQAEPAPKPRPAPEKEPHSPEMHALREALNEAVQDADRLADQPGVSLPMHMTIYVLGATMLLHVPPVGGALLTYSLLRDTVGDRSKPKAA</sequence>
<feature type="region of interest" description="Disordered" evidence="1">
    <location>
        <begin position="140"/>
        <end position="179"/>
    </location>
</feature>
<gene>
    <name evidence="2" type="ORF">DCS45_05410</name>
</gene>
<reference evidence="2 3" key="1">
    <citation type="journal article" date="2018" name="Nat. Biotechnol.">
        <title>A standardized bacterial taxonomy based on genome phylogeny substantially revises the tree of life.</title>
        <authorList>
            <person name="Parks D.H."/>
            <person name="Chuvochina M."/>
            <person name="Waite D.W."/>
            <person name="Rinke C."/>
            <person name="Skarshewski A."/>
            <person name="Chaumeil P.A."/>
            <person name="Hugenholtz P."/>
        </authorList>
    </citation>
    <scope>NUCLEOTIDE SEQUENCE [LARGE SCALE GENOMIC DNA]</scope>
    <source>
        <strain evidence="2">UBA9169</strain>
    </source>
</reference>
<evidence type="ECO:0000313" key="3">
    <source>
        <dbReference type="Proteomes" id="UP000264719"/>
    </source>
</evidence>
<proteinExistence type="predicted"/>
<evidence type="ECO:0000313" key="2">
    <source>
        <dbReference type="EMBL" id="HAR51302.1"/>
    </source>
</evidence>
<comment type="caution">
    <text evidence="2">The sequence shown here is derived from an EMBL/GenBank/DDBJ whole genome shotgun (WGS) entry which is preliminary data.</text>
</comment>
<evidence type="ECO:0000256" key="1">
    <source>
        <dbReference type="SAM" id="MobiDB-lite"/>
    </source>
</evidence>
<organism evidence="2 3">
    <name type="scientific">Roseovarius nubinhibens</name>
    <dbReference type="NCBI Taxonomy" id="314263"/>
    <lineage>
        <taxon>Bacteria</taxon>
        <taxon>Pseudomonadati</taxon>
        <taxon>Pseudomonadota</taxon>
        <taxon>Alphaproteobacteria</taxon>
        <taxon>Rhodobacterales</taxon>
        <taxon>Roseobacteraceae</taxon>
        <taxon>Roseovarius</taxon>
    </lineage>
</organism>
<dbReference type="Proteomes" id="UP000264719">
    <property type="component" value="Unassembled WGS sequence"/>
</dbReference>
<feature type="compositionally biased region" description="Basic and acidic residues" evidence="1">
    <location>
        <begin position="169"/>
        <end position="179"/>
    </location>
</feature>
<dbReference type="RefSeq" id="WP_339850726.1">
    <property type="nucleotide sequence ID" value="NZ_CAXAXR010000001.1"/>
</dbReference>
<protein>
    <submittedName>
        <fullName evidence="2">Uncharacterized protein</fullName>
    </submittedName>
</protein>
<dbReference type="AlphaFoldDB" id="A0A348W9U0"/>
<name>A0A348W9U0_9RHOB</name>
<accession>A0A348W9U0</accession>